<gene>
    <name evidence="1" type="ORF">H2Z84_04370</name>
</gene>
<keyword evidence="2" id="KW-1185">Reference proteome</keyword>
<evidence type="ECO:0000313" key="1">
    <source>
        <dbReference type="EMBL" id="MBA4707626.1"/>
    </source>
</evidence>
<sequence>MEDRRIPQQALEYLTRCLRHAVSNGQYLTPELLEEAIAEYSAEHPQQAIQILH</sequence>
<name>A0A838XZ11_9NEIS</name>
<proteinExistence type="predicted"/>
<evidence type="ECO:0000313" key="2">
    <source>
        <dbReference type="Proteomes" id="UP000545606"/>
    </source>
</evidence>
<dbReference type="Proteomes" id="UP000545606">
    <property type="component" value="Unassembled WGS sequence"/>
</dbReference>
<dbReference type="AlphaFoldDB" id="A0A838XZ11"/>
<organism evidence="1 2">
    <name type="scientific">Aquitalea aquatica</name>
    <dbReference type="NCBI Taxonomy" id="3044273"/>
    <lineage>
        <taxon>Bacteria</taxon>
        <taxon>Pseudomonadati</taxon>
        <taxon>Pseudomonadota</taxon>
        <taxon>Betaproteobacteria</taxon>
        <taxon>Neisseriales</taxon>
        <taxon>Chromobacteriaceae</taxon>
        <taxon>Aquitalea</taxon>
    </lineage>
</organism>
<reference evidence="1 2" key="1">
    <citation type="submission" date="2020-07" db="EMBL/GenBank/DDBJ databases">
        <title>Draft genome sequence of violacein-producing bacteria and related species.</title>
        <authorList>
            <person name="Wilson H.S."/>
            <person name="De Leon M.E."/>
        </authorList>
    </citation>
    <scope>NUCLEOTIDE SEQUENCE [LARGE SCALE GENOMIC DNA]</scope>
    <source>
        <strain evidence="1 2">HSC-21Su07</strain>
    </source>
</reference>
<protein>
    <submittedName>
        <fullName evidence="1">Uncharacterized protein</fullName>
    </submittedName>
</protein>
<accession>A0A838XZ11</accession>
<dbReference type="RefSeq" id="WP_158604645.1">
    <property type="nucleotide sequence ID" value="NZ_JACERN010000015.1"/>
</dbReference>
<comment type="caution">
    <text evidence="1">The sequence shown here is derived from an EMBL/GenBank/DDBJ whole genome shotgun (WGS) entry which is preliminary data.</text>
</comment>
<dbReference type="EMBL" id="JACERN010000015">
    <property type="protein sequence ID" value="MBA4707626.1"/>
    <property type="molecule type" value="Genomic_DNA"/>
</dbReference>